<keyword evidence="2" id="KW-1185">Reference proteome</keyword>
<reference evidence="1" key="2">
    <citation type="submission" date="2025-09" db="UniProtKB">
        <authorList>
            <consortium name="EnsemblPlants"/>
        </authorList>
    </citation>
    <scope>IDENTIFICATION</scope>
</reference>
<sequence>MGVVYYKYKSAKETYSVPLPYSFISVSELKQLILTSNRHGHGRTRGRGPREDIALSNAQTGEEYADENAMIPQNITVLVRRVAGQMSENIVVFSSRKVIEDGSIASNKSVVTESASKSCSSTEVQDEDAAIAAVIDAAELKWEGQSSKVGSAFGRFASGRNHGHGPEREAPPPGYVCRSCGVPGHFIQHCPRENQTPPPGYTCFRCRIAGHFIQHCPTIGDPKFDDYRVSRSLAPVVPVNPVDGIPYALAPVASASVVDDLPSELHCRLCNKVMADAVLTSKCCFDSFCDKCIRDYIITQSKCICGVKVLADDLIPNHTLRSTISNMLATRAGSTASGTGRHKSSSGSNPDPKLQSPTTSAASGKDLKPRMDHLLPSASPDASVQAATEDDQVDQQKTKTEGSAGGSVEKTVPTAAPLKLNAVSESTLKGSTISGTLEPKVAKTDQLKKKRKKADSAKIVCPNNAEYGYNMPFDPTYCNPFNGGYPFATDPYMYGPVGMPYGGYPMGPFGADPFGNMQPFGNMPPQVPFGNNMPPQASFGNTMLPQALAMQGYPAHHQSWETHPAQHRDAEAAARLRQPPHRDVEAAARTRQTERPKDTDSRPLPSERSQRLGSPHGTESRSKSRSRSERRDHGRSDRASNDYDSRSRLERTDHGRSDRASNDYDSRTRLERMDHGRSDRASNDYDSRSRSERREHVRPDRASGDYHEDHNDRKRMRVSSPADGDKQNRRRSRHSSRNLARDDSSDDEQNFKRTWGRR</sequence>
<reference evidence="1" key="1">
    <citation type="submission" date="2021-05" db="EMBL/GenBank/DDBJ databases">
        <authorList>
            <person name="Scholz U."/>
            <person name="Mascher M."/>
            <person name="Fiebig A."/>
        </authorList>
    </citation>
    <scope>NUCLEOTIDE SEQUENCE [LARGE SCALE GENOMIC DNA]</scope>
</reference>
<evidence type="ECO:0000313" key="1">
    <source>
        <dbReference type="EnsemblPlants" id="AVESA.00010b.r2.7CG0694770.1.CDS"/>
    </source>
</evidence>
<protein>
    <submittedName>
        <fullName evidence="1">Uncharacterized protein</fullName>
    </submittedName>
</protein>
<proteinExistence type="predicted"/>
<dbReference type="Proteomes" id="UP001732700">
    <property type="component" value="Chromosome 7C"/>
</dbReference>
<dbReference type="EnsemblPlants" id="AVESA.00010b.r2.7CG0694770.1">
    <property type="protein sequence ID" value="AVESA.00010b.r2.7CG0694770.1.CDS"/>
    <property type="gene ID" value="AVESA.00010b.r2.7CG0694770"/>
</dbReference>
<name>A0ACD6A3Y4_AVESA</name>
<evidence type="ECO:0000313" key="2">
    <source>
        <dbReference type="Proteomes" id="UP001732700"/>
    </source>
</evidence>
<organism evidence="1 2">
    <name type="scientific">Avena sativa</name>
    <name type="common">Oat</name>
    <dbReference type="NCBI Taxonomy" id="4498"/>
    <lineage>
        <taxon>Eukaryota</taxon>
        <taxon>Viridiplantae</taxon>
        <taxon>Streptophyta</taxon>
        <taxon>Embryophyta</taxon>
        <taxon>Tracheophyta</taxon>
        <taxon>Spermatophyta</taxon>
        <taxon>Magnoliopsida</taxon>
        <taxon>Liliopsida</taxon>
        <taxon>Poales</taxon>
        <taxon>Poaceae</taxon>
        <taxon>BOP clade</taxon>
        <taxon>Pooideae</taxon>
        <taxon>Poodae</taxon>
        <taxon>Poeae</taxon>
        <taxon>Poeae Chloroplast Group 1 (Aveneae type)</taxon>
        <taxon>Aveninae</taxon>
        <taxon>Avena</taxon>
    </lineage>
</organism>
<accession>A0ACD6A3Y4</accession>